<evidence type="ECO:0000259" key="2">
    <source>
        <dbReference type="PROSITE" id="PS51186"/>
    </source>
</evidence>
<keyword evidence="1" id="KW-0808">Transferase</keyword>
<dbReference type="SUPFAM" id="SSF55729">
    <property type="entry name" value="Acyl-CoA N-acyltransferases (Nat)"/>
    <property type="match status" value="1"/>
</dbReference>
<gene>
    <name evidence="3" type="ORF">GCM10009786_14260</name>
</gene>
<keyword evidence="4" id="KW-1185">Reference proteome</keyword>
<dbReference type="EMBL" id="BAAAOP010000005">
    <property type="protein sequence ID" value="GAA2187801.1"/>
    <property type="molecule type" value="Genomic_DNA"/>
</dbReference>
<evidence type="ECO:0000256" key="1">
    <source>
        <dbReference type="ARBA" id="ARBA00022679"/>
    </source>
</evidence>
<dbReference type="Gene3D" id="3.40.630.30">
    <property type="match status" value="1"/>
</dbReference>
<dbReference type="CDD" id="cd04301">
    <property type="entry name" value="NAT_SF"/>
    <property type="match status" value="1"/>
</dbReference>
<comment type="caution">
    <text evidence="3">The sequence shown here is derived from an EMBL/GenBank/DDBJ whole genome shotgun (WGS) entry which is preliminary data.</text>
</comment>
<dbReference type="InterPro" id="IPR050769">
    <property type="entry name" value="NAT_camello-type"/>
</dbReference>
<proteinExistence type="predicted"/>
<dbReference type="InterPro" id="IPR016181">
    <property type="entry name" value="Acyl_CoA_acyltransferase"/>
</dbReference>
<evidence type="ECO:0000313" key="4">
    <source>
        <dbReference type="Proteomes" id="UP001501084"/>
    </source>
</evidence>
<dbReference type="Proteomes" id="UP001501084">
    <property type="component" value="Unassembled WGS sequence"/>
</dbReference>
<accession>A0ABN3B4S5</accession>
<feature type="domain" description="N-acetyltransferase" evidence="2">
    <location>
        <begin position="14"/>
        <end position="151"/>
    </location>
</feature>
<dbReference type="InterPro" id="IPR000182">
    <property type="entry name" value="GNAT_dom"/>
</dbReference>
<dbReference type="PANTHER" id="PTHR13947">
    <property type="entry name" value="GNAT FAMILY N-ACETYLTRANSFERASE"/>
    <property type="match status" value="1"/>
</dbReference>
<evidence type="ECO:0000313" key="3">
    <source>
        <dbReference type="EMBL" id="GAA2187801.1"/>
    </source>
</evidence>
<dbReference type="Pfam" id="PF00583">
    <property type="entry name" value="Acetyltransf_1"/>
    <property type="match status" value="1"/>
</dbReference>
<dbReference type="PROSITE" id="PS51186">
    <property type="entry name" value="GNAT"/>
    <property type="match status" value="1"/>
</dbReference>
<organism evidence="3 4">
    <name type="scientific">Leucobacter alluvii</name>
    <dbReference type="NCBI Taxonomy" id="340321"/>
    <lineage>
        <taxon>Bacteria</taxon>
        <taxon>Bacillati</taxon>
        <taxon>Actinomycetota</taxon>
        <taxon>Actinomycetes</taxon>
        <taxon>Micrococcales</taxon>
        <taxon>Microbacteriaceae</taxon>
        <taxon>Leucobacter</taxon>
    </lineage>
</organism>
<protein>
    <submittedName>
        <fullName evidence="3">GNAT family N-acetyltransferase</fullName>
    </submittedName>
</protein>
<dbReference type="PANTHER" id="PTHR13947:SF37">
    <property type="entry name" value="LD18367P"/>
    <property type="match status" value="1"/>
</dbReference>
<name>A0ABN3B4S5_9MICO</name>
<sequence length="153" mass="17115">MEQPGLPLADSDVTALMRLQRIAYLVEAELIGDDRIPVLRETEAELRTADLLWIFDRDDNGTIRGALGFRADHGEVVIHRLIVDPECHRRGIGTELVRKVLTIALRTTVSTGRQNQGARALYEGLGFTHIDDSEAIPGLWVSNYEWIHSGTTQ</sequence>
<reference evidence="3 4" key="1">
    <citation type="journal article" date="2019" name="Int. J. Syst. Evol. Microbiol.">
        <title>The Global Catalogue of Microorganisms (GCM) 10K type strain sequencing project: providing services to taxonomists for standard genome sequencing and annotation.</title>
        <authorList>
            <consortium name="The Broad Institute Genomics Platform"/>
            <consortium name="The Broad Institute Genome Sequencing Center for Infectious Disease"/>
            <person name="Wu L."/>
            <person name="Ma J."/>
        </authorList>
    </citation>
    <scope>NUCLEOTIDE SEQUENCE [LARGE SCALE GENOMIC DNA]</scope>
    <source>
        <strain evidence="3 4">JCM 14919</strain>
    </source>
</reference>